<dbReference type="EMBL" id="VJZN01000006">
    <property type="protein sequence ID" value="TRX08156.1"/>
    <property type="molecule type" value="Genomic_DNA"/>
</dbReference>
<dbReference type="AlphaFoldDB" id="A0A553BVC2"/>
<evidence type="ECO:0000313" key="2">
    <source>
        <dbReference type="EMBL" id="TRX08156.1"/>
    </source>
</evidence>
<feature type="domain" description="2TM" evidence="1">
    <location>
        <begin position="14"/>
        <end position="42"/>
    </location>
</feature>
<evidence type="ECO:0000313" key="3">
    <source>
        <dbReference type="EMBL" id="TRX12204.1"/>
    </source>
</evidence>
<protein>
    <submittedName>
        <fullName evidence="3">2TM domain-containing protein</fullName>
    </submittedName>
</protein>
<gene>
    <name evidence="3" type="ORF">FNW11_03860</name>
    <name evidence="2" type="ORF">FNW12_04970</name>
</gene>
<dbReference type="OrthoDB" id="1495672at2"/>
<dbReference type="EMBL" id="VJZL01000004">
    <property type="protein sequence ID" value="TRX12204.1"/>
    <property type="molecule type" value="Genomic_DNA"/>
</dbReference>
<dbReference type="Proteomes" id="UP000318528">
    <property type="component" value="Unassembled WGS sequence"/>
</dbReference>
<sequence>MFVSSKIKYYEDYLYSHGLSVFGRDIFFGKKWEERRIQELMKKDQNSKWE</sequence>
<dbReference type="Pfam" id="PF13239">
    <property type="entry name" value="2TM"/>
    <property type="match status" value="1"/>
</dbReference>
<reference evidence="4 5" key="1">
    <citation type="submission" date="2019-07" db="EMBL/GenBank/DDBJ databases">
        <title>Novel species of Flavobacterium.</title>
        <authorList>
            <person name="Liu Q."/>
            <person name="Xin Y.-H."/>
        </authorList>
    </citation>
    <scope>NUCLEOTIDE SEQUENCE [LARGE SCALE GENOMIC DNA]</scope>
    <source>
        <strain evidence="2 4">GSP39</strain>
        <strain evidence="3 5">GSR22</strain>
    </source>
</reference>
<evidence type="ECO:0000313" key="4">
    <source>
        <dbReference type="Proteomes" id="UP000318528"/>
    </source>
</evidence>
<evidence type="ECO:0000259" key="1">
    <source>
        <dbReference type="Pfam" id="PF13239"/>
    </source>
</evidence>
<keyword evidence="4" id="KW-1185">Reference proteome</keyword>
<dbReference type="InterPro" id="IPR025698">
    <property type="entry name" value="2TM_dom"/>
</dbReference>
<evidence type="ECO:0000313" key="5">
    <source>
        <dbReference type="Proteomes" id="UP000318669"/>
    </source>
</evidence>
<dbReference type="RefSeq" id="WP_143386781.1">
    <property type="nucleotide sequence ID" value="NZ_VJZM01000007.1"/>
</dbReference>
<accession>A0A553BVC2</accession>
<dbReference type="Proteomes" id="UP000318669">
    <property type="component" value="Unassembled WGS sequence"/>
</dbReference>
<organism evidence="3 5">
    <name type="scientific">Flavobacterium gawalongense</name>
    <dbReference type="NCBI Taxonomy" id="2594432"/>
    <lineage>
        <taxon>Bacteria</taxon>
        <taxon>Pseudomonadati</taxon>
        <taxon>Bacteroidota</taxon>
        <taxon>Flavobacteriia</taxon>
        <taxon>Flavobacteriales</taxon>
        <taxon>Flavobacteriaceae</taxon>
        <taxon>Flavobacterium</taxon>
    </lineage>
</organism>
<name>A0A553BVC2_9FLAO</name>
<comment type="caution">
    <text evidence="3">The sequence shown here is derived from an EMBL/GenBank/DDBJ whole genome shotgun (WGS) entry which is preliminary data.</text>
</comment>
<proteinExistence type="predicted"/>